<reference evidence="2 3" key="1">
    <citation type="journal article" date="2017" name="Int. J. Parasitol.">
        <title>The genome of the protozoan parasite Cystoisospora suis and a reverse vaccinology approach to identify vaccine candidates.</title>
        <authorList>
            <person name="Palmieri N."/>
            <person name="Shrestha A."/>
            <person name="Ruttkowski B."/>
            <person name="Beck T."/>
            <person name="Vogl C."/>
            <person name="Tomley F."/>
            <person name="Blake D.P."/>
            <person name="Joachim A."/>
        </authorList>
    </citation>
    <scope>NUCLEOTIDE SEQUENCE [LARGE SCALE GENOMIC DNA]</scope>
    <source>
        <strain evidence="2 3">Wien I</strain>
    </source>
</reference>
<protein>
    <recommendedName>
        <fullName evidence="4">Transmembrane protein</fullName>
    </recommendedName>
</protein>
<name>A0A2C6KWI4_9APIC</name>
<evidence type="ECO:0008006" key="4">
    <source>
        <dbReference type="Google" id="ProtNLM"/>
    </source>
</evidence>
<keyword evidence="3" id="KW-1185">Reference proteome</keyword>
<keyword evidence="1" id="KW-1133">Transmembrane helix</keyword>
<gene>
    <name evidence="2" type="ORF">CSUI_005745</name>
</gene>
<dbReference type="EMBL" id="MIGC01002763">
    <property type="protein sequence ID" value="PHJ20422.1"/>
    <property type="molecule type" value="Genomic_DNA"/>
</dbReference>
<feature type="transmembrane region" description="Helical" evidence="1">
    <location>
        <begin position="26"/>
        <end position="54"/>
    </location>
</feature>
<feature type="non-terminal residue" evidence="2">
    <location>
        <position position="1"/>
    </location>
</feature>
<feature type="transmembrane region" description="Helical" evidence="1">
    <location>
        <begin position="109"/>
        <end position="126"/>
    </location>
</feature>
<evidence type="ECO:0000256" key="1">
    <source>
        <dbReference type="SAM" id="Phobius"/>
    </source>
</evidence>
<keyword evidence="1" id="KW-0472">Membrane</keyword>
<evidence type="ECO:0000313" key="2">
    <source>
        <dbReference type="EMBL" id="PHJ20422.1"/>
    </source>
</evidence>
<dbReference type="Proteomes" id="UP000221165">
    <property type="component" value="Unassembled WGS sequence"/>
</dbReference>
<accession>A0A2C6KWI4</accession>
<dbReference type="AlphaFoldDB" id="A0A2C6KWI4"/>
<dbReference type="GeneID" id="94429126"/>
<dbReference type="VEuPathDB" id="ToxoDB:CSUI_005745"/>
<proteinExistence type="predicted"/>
<keyword evidence="1" id="KW-0812">Transmembrane</keyword>
<evidence type="ECO:0000313" key="3">
    <source>
        <dbReference type="Proteomes" id="UP000221165"/>
    </source>
</evidence>
<comment type="caution">
    <text evidence="2">The sequence shown here is derived from an EMBL/GenBank/DDBJ whole genome shotgun (WGS) entry which is preliminary data.</text>
</comment>
<dbReference type="RefSeq" id="XP_067922110.1">
    <property type="nucleotide sequence ID" value="XM_068065915.1"/>
</dbReference>
<sequence>LSWRFASLSFISCHLSIVSLHRQPTFYLFFSFFLSSFFLSFSLSLFYFISFLLLLPLEVPLSFLTFLLEAEEKVFLFTCFFSPLHSCLREALPCLFFEGEIDQHRISSLLFLLPSFYLSFFLHFSLHSERGLLYVHFR</sequence>
<organism evidence="2 3">
    <name type="scientific">Cystoisospora suis</name>
    <dbReference type="NCBI Taxonomy" id="483139"/>
    <lineage>
        <taxon>Eukaryota</taxon>
        <taxon>Sar</taxon>
        <taxon>Alveolata</taxon>
        <taxon>Apicomplexa</taxon>
        <taxon>Conoidasida</taxon>
        <taxon>Coccidia</taxon>
        <taxon>Eucoccidiorida</taxon>
        <taxon>Eimeriorina</taxon>
        <taxon>Sarcocystidae</taxon>
        <taxon>Cystoisospora</taxon>
    </lineage>
</organism>